<organism evidence="1 2">
    <name type="scientific">Allacma fusca</name>
    <dbReference type="NCBI Taxonomy" id="39272"/>
    <lineage>
        <taxon>Eukaryota</taxon>
        <taxon>Metazoa</taxon>
        <taxon>Ecdysozoa</taxon>
        <taxon>Arthropoda</taxon>
        <taxon>Hexapoda</taxon>
        <taxon>Collembola</taxon>
        <taxon>Symphypleona</taxon>
        <taxon>Sminthuridae</taxon>
        <taxon>Allacma</taxon>
    </lineage>
</organism>
<evidence type="ECO:0008006" key="3">
    <source>
        <dbReference type="Google" id="ProtNLM"/>
    </source>
</evidence>
<proteinExistence type="predicted"/>
<dbReference type="Proteomes" id="UP000708208">
    <property type="component" value="Unassembled WGS sequence"/>
</dbReference>
<dbReference type="AlphaFoldDB" id="A0A8J2J958"/>
<accession>A0A8J2J958</accession>
<gene>
    <name evidence="1" type="ORF">AFUS01_LOCUS4067</name>
</gene>
<comment type="caution">
    <text evidence="1">The sequence shown here is derived from an EMBL/GenBank/DDBJ whole genome shotgun (WGS) entry which is preliminary data.</text>
</comment>
<evidence type="ECO:0000313" key="2">
    <source>
        <dbReference type="Proteomes" id="UP000708208"/>
    </source>
</evidence>
<protein>
    <recommendedName>
        <fullName evidence="3">Retrotransposon gag domain-containing protein</fullName>
    </recommendedName>
</protein>
<dbReference type="EMBL" id="CAJVCH010025171">
    <property type="protein sequence ID" value="CAG7698087.1"/>
    <property type="molecule type" value="Genomic_DNA"/>
</dbReference>
<sequence>MTSQPFDIPFSFDGDLLDPNTVEEFLLKFKLQMEKRNIKDTQWLDHIGKHLDEGLKSWYRLSNFATFDEFETKLKEFHRLRHNPHVADTKLTRRKKSPQESHSQYGFDVAAICEDVKITGTENIIKHLVQGLPPDLAARVSAVKQTAPKAVMEYLKLLSKNKSDIE</sequence>
<evidence type="ECO:0000313" key="1">
    <source>
        <dbReference type="EMBL" id="CAG7698087.1"/>
    </source>
</evidence>
<keyword evidence="2" id="KW-1185">Reference proteome</keyword>
<name>A0A8J2J958_9HEXA</name>
<reference evidence="1" key="1">
    <citation type="submission" date="2021-06" db="EMBL/GenBank/DDBJ databases">
        <authorList>
            <person name="Hodson N. C."/>
            <person name="Mongue J. A."/>
            <person name="Jaron S. K."/>
        </authorList>
    </citation>
    <scope>NUCLEOTIDE SEQUENCE</scope>
</reference>